<dbReference type="CDD" id="cd05379">
    <property type="entry name" value="CAP_bacterial"/>
    <property type="match status" value="1"/>
</dbReference>
<dbReference type="Gene3D" id="3.40.33.10">
    <property type="entry name" value="CAP"/>
    <property type="match status" value="1"/>
</dbReference>
<dbReference type="Gene3D" id="2.60.40.3630">
    <property type="match status" value="1"/>
</dbReference>
<dbReference type="InterPro" id="IPR001119">
    <property type="entry name" value="SLH_dom"/>
</dbReference>
<dbReference type="PROSITE" id="PS51272">
    <property type="entry name" value="SLH"/>
    <property type="match status" value="3"/>
</dbReference>
<evidence type="ECO:0000259" key="3">
    <source>
        <dbReference type="PROSITE" id="PS51272"/>
    </source>
</evidence>
<feature type="domain" description="SLH" evidence="3">
    <location>
        <begin position="363"/>
        <end position="426"/>
    </location>
</feature>
<keyword evidence="5" id="KW-1185">Reference proteome</keyword>
<dbReference type="InterPro" id="IPR014044">
    <property type="entry name" value="CAP_dom"/>
</dbReference>
<dbReference type="RefSeq" id="WP_262069030.1">
    <property type="nucleotide sequence ID" value="NZ_JAMXOC010000009.1"/>
</dbReference>
<name>A0ABT1EHH5_9FIRM</name>
<evidence type="ECO:0000256" key="2">
    <source>
        <dbReference type="SAM" id="SignalP"/>
    </source>
</evidence>
<evidence type="ECO:0000313" key="4">
    <source>
        <dbReference type="EMBL" id="MCP1110150.1"/>
    </source>
</evidence>
<feature type="chain" id="PRO_5045368172" evidence="2">
    <location>
        <begin position="26"/>
        <end position="483"/>
    </location>
</feature>
<dbReference type="Proteomes" id="UP001523565">
    <property type="component" value="Unassembled WGS sequence"/>
</dbReference>
<sequence>MFKKIVASLVCLSMLTLCVYTSSKAQDNANYLDTQTEVKELKTVNEDVREIVDKAQNIVDISGQGDVDLSVEALAEYFVSEESFQQNAILDATSQSSSADFFHKLNPKAFGVLTLTNAYRRIYGNGADALGTSEALTRAAAKRAGELNVKFDHDRPDGTSCFSVLSEFDISANSAGENIAWGASNSTDALGLWMNSEGHRNNILQSGFSALGAGENNYRWVQFFIGTAAPSSISVSNDYIYVVNRGKGEVIDHLGIALETQVGNDTYYVPVTESMCSGFNYNTKGYQTVTVNYKGKATTFTLLVHPFVDVAENAWFFGSVMKVNVAGIMNGMNANSFGPNVGLARAQLAVMLHRLEGQPAVTYTNRFSDVAKGQWYTNAVLWAAQNGVVNGYEDGRFGVGDNINREQIAAMLYNYSKYKGYDVNYTADLHQFPDCESVSEYAVKTMQWAVGMGIIKGVNGYIQPSSLAVRAQAAAIMVTYLGL</sequence>
<dbReference type="EMBL" id="JAMZFV010000009">
    <property type="protein sequence ID" value="MCP1110150.1"/>
    <property type="molecule type" value="Genomic_DNA"/>
</dbReference>
<dbReference type="Pfam" id="PF00188">
    <property type="entry name" value="CAP"/>
    <property type="match status" value="1"/>
</dbReference>
<feature type="signal peptide" evidence="2">
    <location>
        <begin position="1"/>
        <end position="25"/>
    </location>
</feature>
<evidence type="ECO:0000313" key="5">
    <source>
        <dbReference type="Proteomes" id="UP001523565"/>
    </source>
</evidence>
<keyword evidence="1" id="KW-0677">Repeat</keyword>
<evidence type="ECO:0000256" key="1">
    <source>
        <dbReference type="ARBA" id="ARBA00022737"/>
    </source>
</evidence>
<proteinExistence type="predicted"/>
<dbReference type="InterPro" id="IPR035940">
    <property type="entry name" value="CAP_sf"/>
</dbReference>
<dbReference type="SUPFAM" id="SSF55797">
    <property type="entry name" value="PR-1-like"/>
    <property type="match status" value="1"/>
</dbReference>
<dbReference type="Pfam" id="PF00395">
    <property type="entry name" value="SLH"/>
    <property type="match status" value="3"/>
</dbReference>
<keyword evidence="2" id="KW-0732">Signal</keyword>
<comment type="caution">
    <text evidence="4">The sequence shown here is derived from an EMBL/GenBank/DDBJ whole genome shotgun (WGS) entry which is preliminary data.</text>
</comment>
<gene>
    <name evidence="4" type="ORF">NK118_07800</name>
</gene>
<reference evidence="4 5" key="1">
    <citation type="journal article" date="2022" name="Genome Biol. Evol.">
        <title>Host diet, physiology and behaviors set the stage for Lachnospiraceae cladogenesis.</title>
        <authorList>
            <person name="Vera-Ponce De Leon A."/>
            <person name="Schneider M."/>
            <person name="Jahnes B.C."/>
            <person name="Sadowski V."/>
            <person name="Camuy-Velez L.A."/>
            <person name="Duan J."/>
            <person name="Sabree Z.L."/>
        </authorList>
    </citation>
    <scope>NUCLEOTIDE SEQUENCE [LARGE SCALE GENOMIC DNA]</scope>
    <source>
        <strain evidence="4 5">PAL227</strain>
    </source>
</reference>
<feature type="domain" description="SLH" evidence="3">
    <location>
        <begin position="303"/>
        <end position="362"/>
    </location>
</feature>
<organism evidence="4 5">
    <name type="scientific">Ohessyouella blattaphilus</name>
    <dbReference type="NCBI Taxonomy" id="2949333"/>
    <lineage>
        <taxon>Bacteria</taxon>
        <taxon>Bacillati</taxon>
        <taxon>Bacillota</taxon>
        <taxon>Clostridia</taxon>
        <taxon>Lachnospirales</taxon>
        <taxon>Lachnospiraceae</taxon>
        <taxon>Ohessyouella</taxon>
    </lineage>
</organism>
<accession>A0ABT1EHH5</accession>
<dbReference type="PANTHER" id="PTHR31157">
    <property type="entry name" value="SCP DOMAIN-CONTAINING PROTEIN"/>
    <property type="match status" value="1"/>
</dbReference>
<feature type="domain" description="SLH" evidence="3">
    <location>
        <begin position="429"/>
        <end position="483"/>
    </location>
</feature>
<dbReference type="PANTHER" id="PTHR31157:SF1">
    <property type="entry name" value="SCP DOMAIN-CONTAINING PROTEIN"/>
    <property type="match status" value="1"/>
</dbReference>
<protein>
    <submittedName>
        <fullName evidence="4">S-layer homology domain-containing protein</fullName>
    </submittedName>
</protein>